<sequence length="233" mass="27126">MKINNISLSAHQPAYLPWLGYFEKIAAVDVFIFLDSVQFEKNSYINRNKIKTPTGSQWLSLPVSSRGHFSQTLKETVIENREFWVNKHLKSIYSNYRKSYYFDYCYPRLENLFSNSDLKLSDFCFRQLNFWLSELGIDTKVVRSSTLDLQSKKSDLIIDLCNVHGANSYYSGCLGRQYIDEGSFTSSNILIKYQNYIPIKYPQLWGDFVPNLSVVDLWMNCGPDSRDIFMGDV</sequence>
<proteinExistence type="predicted"/>
<reference evidence="1 2" key="1">
    <citation type="submission" date="2020-05" db="EMBL/GenBank/DDBJ databases">
        <title>Complete genome sequence of Deefgea sp. D17.</title>
        <authorList>
            <person name="Bae J.-W."/>
            <person name="Han J.E."/>
        </authorList>
    </citation>
    <scope>NUCLEOTIDE SEQUENCE [LARGE SCALE GENOMIC DNA]</scope>
    <source>
        <strain evidence="1 2">D17</strain>
    </source>
</reference>
<dbReference type="Proteomes" id="UP000504844">
    <property type="component" value="Chromosome"/>
</dbReference>
<dbReference type="AlphaFoldDB" id="A0A6M8SWC9"/>
<dbReference type="InterPro" id="IPR014985">
    <property type="entry name" value="WbqC"/>
</dbReference>
<dbReference type="KEGG" id="dee:HQN60_14850"/>
<evidence type="ECO:0000313" key="2">
    <source>
        <dbReference type="Proteomes" id="UP000504844"/>
    </source>
</evidence>
<dbReference type="EMBL" id="CP054143">
    <property type="protein sequence ID" value="QKJ67896.1"/>
    <property type="molecule type" value="Genomic_DNA"/>
</dbReference>
<keyword evidence="2" id="KW-1185">Reference proteome</keyword>
<organism evidence="1 2">
    <name type="scientific">Deefgea piscis</name>
    <dbReference type="NCBI Taxonomy" id="2739061"/>
    <lineage>
        <taxon>Bacteria</taxon>
        <taxon>Pseudomonadati</taxon>
        <taxon>Pseudomonadota</taxon>
        <taxon>Betaproteobacteria</taxon>
        <taxon>Neisseriales</taxon>
        <taxon>Chitinibacteraceae</taxon>
        <taxon>Deefgea</taxon>
    </lineage>
</organism>
<name>A0A6M8SWC9_9NEIS</name>
<dbReference type="RefSeq" id="WP_173534397.1">
    <property type="nucleotide sequence ID" value="NZ_CP054143.1"/>
</dbReference>
<evidence type="ECO:0000313" key="1">
    <source>
        <dbReference type="EMBL" id="QKJ67896.1"/>
    </source>
</evidence>
<gene>
    <name evidence="1" type="ORF">HQN60_14850</name>
</gene>
<dbReference type="Pfam" id="PF08889">
    <property type="entry name" value="WbqC"/>
    <property type="match status" value="1"/>
</dbReference>
<accession>A0A6M8SWC9</accession>
<protein>
    <submittedName>
        <fullName evidence="1">WbqC family protein</fullName>
    </submittedName>
</protein>